<feature type="domain" description="N-acetyltransferase" evidence="2">
    <location>
        <begin position="91"/>
        <end position="180"/>
    </location>
</feature>
<dbReference type="STRING" id="55952.BU52_31010"/>
<dbReference type="Gene3D" id="3.40.630.30">
    <property type="match status" value="1"/>
</dbReference>
<evidence type="ECO:0000313" key="3">
    <source>
        <dbReference type="EMBL" id="KES03315.1"/>
    </source>
</evidence>
<dbReference type="GO" id="GO:0016747">
    <property type="term" value="F:acyltransferase activity, transferring groups other than amino-acyl groups"/>
    <property type="evidence" value="ECO:0007669"/>
    <property type="project" value="InterPro"/>
</dbReference>
<dbReference type="InterPro" id="IPR000182">
    <property type="entry name" value="GNAT_dom"/>
</dbReference>
<dbReference type="InterPro" id="IPR016181">
    <property type="entry name" value="Acyl_CoA_acyltransferase"/>
</dbReference>
<dbReference type="Pfam" id="PF00583">
    <property type="entry name" value="Acetyltransf_1"/>
    <property type="match status" value="1"/>
</dbReference>
<dbReference type="AlphaFoldDB" id="A0A081XIE2"/>
<evidence type="ECO:0000259" key="2">
    <source>
        <dbReference type="Pfam" id="PF00583"/>
    </source>
</evidence>
<sequence>MRGHLVRERLVHRHHAVGLRAVRDPPGARPRRAGPPAAHGGAAGHGLPRRAGQRYHRAQHPGHAEQPAPCSGAGRRPVCLTVGRTVGECGTRFTACADGCARGFIEVDTALARPERLTRAGGLADIGNLHVEPSAYGTGLEQRLLAHAADWLRLCGVDRLVAYEPETDRNALGRLARAGFRELTRTDRGWEHRPG</sequence>
<feature type="compositionally biased region" description="Basic residues" evidence="1">
    <location>
        <begin position="47"/>
        <end position="60"/>
    </location>
</feature>
<reference evidence="3 4" key="1">
    <citation type="submission" date="2014-02" db="EMBL/GenBank/DDBJ databases">
        <title>The genome announcement of Streptomyces toyocaensis NRRL15009.</title>
        <authorList>
            <person name="Hong H.-J."/>
            <person name="Kwun M.J."/>
        </authorList>
    </citation>
    <scope>NUCLEOTIDE SEQUENCE [LARGE SCALE GENOMIC DNA]</scope>
    <source>
        <strain evidence="3 4">NRRL 15009</strain>
    </source>
</reference>
<accession>A0A081XIE2</accession>
<dbReference type="EMBL" id="JFCB01000045">
    <property type="protein sequence ID" value="KES03315.1"/>
    <property type="molecule type" value="Genomic_DNA"/>
</dbReference>
<protein>
    <recommendedName>
        <fullName evidence="2">N-acetyltransferase domain-containing protein</fullName>
    </recommendedName>
</protein>
<dbReference type="eggNOG" id="COG0456">
    <property type="taxonomic scope" value="Bacteria"/>
</dbReference>
<dbReference type="SUPFAM" id="SSF55729">
    <property type="entry name" value="Acyl-CoA N-acyltransferases (Nat)"/>
    <property type="match status" value="1"/>
</dbReference>
<feature type="compositionally biased region" description="Low complexity" evidence="1">
    <location>
        <begin position="34"/>
        <end position="46"/>
    </location>
</feature>
<organism evidence="3 4">
    <name type="scientific">Streptomyces toyocaensis</name>
    <dbReference type="NCBI Taxonomy" id="55952"/>
    <lineage>
        <taxon>Bacteria</taxon>
        <taxon>Bacillati</taxon>
        <taxon>Actinomycetota</taxon>
        <taxon>Actinomycetes</taxon>
        <taxon>Kitasatosporales</taxon>
        <taxon>Streptomycetaceae</taxon>
        <taxon>Streptomyces</taxon>
    </lineage>
</organism>
<evidence type="ECO:0000313" key="4">
    <source>
        <dbReference type="Proteomes" id="UP000028341"/>
    </source>
</evidence>
<proteinExistence type="predicted"/>
<dbReference type="OrthoDB" id="4565089at2"/>
<comment type="caution">
    <text evidence="3">The sequence shown here is derived from an EMBL/GenBank/DDBJ whole genome shotgun (WGS) entry which is preliminary data.</text>
</comment>
<keyword evidence="4" id="KW-1185">Reference proteome</keyword>
<evidence type="ECO:0000256" key="1">
    <source>
        <dbReference type="SAM" id="MobiDB-lite"/>
    </source>
</evidence>
<gene>
    <name evidence="3" type="ORF">BU52_31010</name>
</gene>
<feature type="region of interest" description="Disordered" evidence="1">
    <location>
        <begin position="16"/>
        <end position="73"/>
    </location>
</feature>
<dbReference type="Proteomes" id="UP000028341">
    <property type="component" value="Unassembled WGS sequence"/>
</dbReference>
<name>A0A081XIE2_STRTO</name>